<reference evidence="1" key="1">
    <citation type="submission" date="2018-02" db="EMBL/GenBank/DDBJ databases">
        <title>The genomes of Aspergillus section Nigri reveals drivers in fungal speciation.</title>
        <authorList>
            <consortium name="DOE Joint Genome Institute"/>
            <person name="Vesth T.C."/>
            <person name="Nybo J."/>
            <person name="Theobald S."/>
            <person name="Brandl J."/>
            <person name="Frisvad J.C."/>
            <person name="Nielsen K.F."/>
            <person name="Lyhne E.K."/>
            <person name="Kogle M.E."/>
            <person name="Kuo A."/>
            <person name="Riley R."/>
            <person name="Clum A."/>
            <person name="Nolan M."/>
            <person name="Lipzen A."/>
            <person name="Salamov A."/>
            <person name="Henrissat B."/>
            <person name="Wiebenga A."/>
            <person name="De vries R.P."/>
            <person name="Grigoriev I.V."/>
            <person name="Mortensen U.H."/>
            <person name="Andersen M.R."/>
            <person name="Baker S.E."/>
        </authorList>
    </citation>
    <scope>NUCLEOTIDE SEQUENCE</scope>
    <source>
        <strain evidence="1">CBS 121060</strain>
    </source>
</reference>
<proteinExistence type="predicted"/>
<protein>
    <submittedName>
        <fullName evidence="1">Uncharacterized protein</fullName>
    </submittedName>
</protein>
<keyword evidence="2" id="KW-1185">Reference proteome</keyword>
<sequence length="198" mass="22739">MDWEVEALQKALNLFKEKFYEMKSKAMEEDLDGWQVGFGKPPTTPYLHNWANNPTDTIKTKSYVIPASKVLYQHVESAKKFLNALEKEVRGDEAALQKEADLEKAARKKESAQKKRNCKKEESKDCPDSGSKEFVRPAFDEDDEFTTSMSFKNPGKDQSNLYNWVADRHLIWEMSSVLNSLTSPEILRAEVLLRLGQT</sequence>
<feature type="non-terminal residue" evidence="1">
    <location>
        <position position="1"/>
    </location>
</feature>
<evidence type="ECO:0000313" key="2">
    <source>
        <dbReference type="Proteomes" id="UP000249661"/>
    </source>
</evidence>
<name>A0ACD1GXJ8_9EURO</name>
<organism evidence="1 2">
    <name type="scientific">Aspergillus aculeatinus CBS 121060</name>
    <dbReference type="NCBI Taxonomy" id="1448322"/>
    <lineage>
        <taxon>Eukaryota</taxon>
        <taxon>Fungi</taxon>
        <taxon>Dikarya</taxon>
        <taxon>Ascomycota</taxon>
        <taxon>Pezizomycotina</taxon>
        <taxon>Eurotiomycetes</taxon>
        <taxon>Eurotiomycetidae</taxon>
        <taxon>Eurotiales</taxon>
        <taxon>Aspergillaceae</taxon>
        <taxon>Aspergillus</taxon>
        <taxon>Aspergillus subgen. Circumdati</taxon>
    </lineage>
</organism>
<gene>
    <name evidence="1" type="ORF">BO66DRAFT_460604</name>
</gene>
<dbReference type="Proteomes" id="UP000249661">
    <property type="component" value="Unassembled WGS sequence"/>
</dbReference>
<accession>A0ACD1GXJ8</accession>
<dbReference type="EMBL" id="KZ824986">
    <property type="protein sequence ID" value="RAH66066.1"/>
    <property type="molecule type" value="Genomic_DNA"/>
</dbReference>
<evidence type="ECO:0000313" key="1">
    <source>
        <dbReference type="EMBL" id="RAH66066.1"/>
    </source>
</evidence>